<keyword evidence="1 2" id="KW-0732">Signal</keyword>
<evidence type="ECO:0000256" key="2">
    <source>
        <dbReference type="SAM" id="SignalP"/>
    </source>
</evidence>
<dbReference type="RefSeq" id="WP_207353511.1">
    <property type="nucleotide sequence ID" value="NZ_CP071503.1"/>
</dbReference>
<feature type="domain" description="Outer membrane protein beta-barrel" evidence="3">
    <location>
        <begin position="9"/>
        <end position="207"/>
    </location>
</feature>
<dbReference type="InterPro" id="IPR027385">
    <property type="entry name" value="Beta-barrel_OMP"/>
</dbReference>
<feature type="chain" id="PRO_5046719816" evidence="2">
    <location>
        <begin position="23"/>
        <end position="207"/>
    </location>
</feature>
<dbReference type="Proteomes" id="UP000662770">
    <property type="component" value="Chromosome"/>
</dbReference>
<evidence type="ECO:0000259" key="3">
    <source>
        <dbReference type="Pfam" id="PF13505"/>
    </source>
</evidence>
<reference evidence="4 5" key="1">
    <citation type="submission" date="2021-03" db="EMBL/GenBank/DDBJ databases">
        <title>Novel species identification of genus Shewanella.</title>
        <authorList>
            <person name="Liu G."/>
            <person name="Zhang Q."/>
        </authorList>
    </citation>
    <scope>NUCLEOTIDE SEQUENCE [LARGE SCALE GENOMIC DNA]</scope>
    <source>
        <strain evidence="4 5">FJAT-51800</strain>
    </source>
</reference>
<dbReference type="Pfam" id="PF13505">
    <property type="entry name" value="OMP_b-brl"/>
    <property type="match status" value="1"/>
</dbReference>
<dbReference type="InterPro" id="IPR011250">
    <property type="entry name" value="OMP/PagP_B-barrel"/>
</dbReference>
<accession>A0ABX7QLD9</accession>
<dbReference type="EMBL" id="CP071503">
    <property type="protein sequence ID" value="QSX32266.1"/>
    <property type="molecule type" value="Genomic_DNA"/>
</dbReference>
<evidence type="ECO:0000313" key="5">
    <source>
        <dbReference type="Proteomes" id="UP000662770"/>
    </source>
</evidence>
<feature type="signal peptide" evidence="2">
    <location>
        <begin position="1"/>
        <end position="22"/>
    </location>
</feature>
<sequence length="207" mass="22683">MKRQFSALLVAAAALISQQALATTAEKPQSDFYLGANIGYGINLLPGYDGNKGVYGITAGWQLDDIWAIESDFHYWHGSQEFPQVEPVGVSDGSTVYNVANFNVDTNTYALDIAAKARYVFTPTFQAFVKLGYSYIHSKTDADISYADNVSSAVLHASFSDSSFRPVMSVGLQSDYGRYFSTLTVNKFVADDEFDLSAVSVGFGYRF</sequence>
<name>A0ABX7QLD9_9GAMM</name>
<evidence type="ECO:0000256" key="1">
    <source>
        <dbReference type="ARBA" id="ARBA00022729"/>
    </source>
</evidence>
<keyword evidence="5" id="KW-1185">Reference proteome</keyword>
<dbReference type="Gene3D" id="2.40.160.20">
    <property type="match status" value="1"/>
</dbReference>
<gene>
    <name evidence="4" type="ORF">JYB87_10815</name>
</gene>
<protein>
    <submittedName>
        <fullName evidence="4">Porin family protein</fullName>
    </submittedName>
</protein>
<dbReference type="SUPFAM" id="SSF56925">
    <property type="entry name" value="OMPA-like"/>
    <property type="match status" value="1"/>
</dbReference>
<organism evidence="4 5">
    <name type="scientific">Shewanella avicenniae</name>
    <dbReference type="NCBI Taxonomy" id="2814294"/>
    <lineage>
        <taxon>Bacteria</taxon>
        <taxon>Pseudomonadati</taxon>
        <taxon>Pseudomonadota</taxon>
        <taxon>Gammaproteobacteria</taxon>
        <taxon>Alteromonadales</taxon>
        <taxon>Shewanellaceae</taxon>
        <taxon>Shewanella</taxon>
    </lineage>
</organism>
<proteinExistence type="predicted"/>
<evidence type="ECO:0000313" key="4">
    <source>
        <dbReference type="EMBL" id="QSX32266.1"/>
    </source>
</evidence>